<comment type="caution">
    <text evidence="2">The sequence shown here is derived from an EMBL/GenBank/DDBJ whole genome shotgun (WGS) entry which is preliminary data.</text>
</comment>
<reference evidence="2 3" key="1">
    <citation type="submission" date="2016-02" db="EMBL/GenBank/DDBJ databases">
        <title>Genome analysis of coral dinoflagellate symbionts highlights evolutionary adaptations to a symbiotic lifestyle.</title>
        <authorList>
            <person name="Aranda M."/>
            <person name="Li Y."/>
            <person name="Liew Y.J."/>
            <person name="Baumgarten S."/>
            <person name="Simakov O."/>
            <person name="Wilson M."/>
            <person name="Piel J."/>
            <person name="Ashoor H."/>
            <person name="Bougouffa S."/>
            <person name="Bajic V.B."/>
            <person name="Ryu T."/>
            <person name="Ravasi T."/>
            <person name="Bayer T."/>
            <person name="Micklem G."/>
            <person name="Kim H."/>
            <person name="Bhak J."/>
            <person name="Lajeunesse T.C."/>
            <person name="Voolstra C.R."/>
        </authorList>
    </citation>
    <scope>NUCLEOTIDE SEQUENCE [LARGE SCALE GENOMIC DNA]</scope>
    <source>
        <strain evidence="2 3">CCMP2467</strain>
    </source>
</reference>
<dbReference type="OrthoDB" id="410090at2759"/>
<evidence type="ECO:0000313" key="3">
    <source>
        <dbReference type="Proteomes" id="UP000186817"/>
    </source>
</evidence>
<protein>
    <submittedName>
        <fullName evidence="2">Uncharacterized protein</fullName>
    </submittedName>
</protein>
<proteinExistence type="predicted"/>
<dbReference type="Proteomes" id="UP000186817">
    <property type="component" value="Unassembled WGS sequence"/>
</dbReference>
<dbReference type="SUPFAM" id="SSF56399">
    <property type="entry name" value="ADP-ribosylation"/>
    <property type="match status" value="1"/>
</dbReference>
<gene>
    <name evidence="2" type="ORF">AK812_SmicGene8152</name>
</gene>
<dbReference type="AlphaFoldDB" id="A0A1Q9ELR7"/>
<feature type="compositionally biased region" description="Low complexity" evidence="1">
    <location>
        <begin position="645"/>
        <end position="663"/>
    </location>
</feature>
<accession>A0A1Q9ELR7</accession>
<sequence>MVGLCLRPVYGLNDAPRRWWNRLDKFLRSVGLEPTRADRCTYVAYDGIEGKKNKSYLSTGSFSSEKEPEPEPTGYPTDLAFHAMSCYAYDEESRSTSDRADERSYMSCSDIAQCFNTETKKMVDYAWRPVTDGKLLGFLGGIACKKRGWFPYENGHALVSHRAKALRGPEPTCKVKDYPYRVSMILRKGTWWIVERAHDLRQENKPCYLEEEAEVLVSLFLPEKASYKEIVIAKHLKAEVRFGADSESQRPGGDNTISYFGSQTRKYPKAIWPAMIKVKPESVPLYLGHQEASAYFPFGETAVTDLIEGQLAFLHHVRNYEDAHPGTRLLQRNLCWKIEFLNCCLGALPAEQLNEIAASMEEVAALKGQPNGWAVKSSKSLSHALSHNQQLKLGKFLDADLLRPFSWEPRKFFAFLMANSKGRFQTWISPKACSFSRFLVWDFSIGISAIQGHRRMPEQVADIAQGERLTAQRASELGFIFHASENHNYESINRDGLLLRATRQGWQRHRKAIHFVYAGGSVSPGPGTVVRYGNNIFYAQLDIGKFFNHGHELFLTDNGVVLCYNDVAPMYLTFHYRPPNEQDPGGLKHEEKQRAGGVSSSFEEATPSAAAGSSGATGGSLFGEVPSGQREVRQKAMPKKKAKAKASTDAGSSPTGGSPSGEEGTTRYSYEAGDKVDATRLQQEEELRDIVQKARYNPWHFFHHGLLHRKDSSGSKMYAPYGDASVKTTPFSSLPSDTRRLLGSEYNWAPWLSNPLSGYGVHFLLKGFELGKMQGNMLIELNLKSKAYSEGYKSPFDHGQGNDVTTILQELNQAQHREFAPSYADIGFKIPEDTDPRSKKPKQDDPDYAAKLMSHHAFCLERDVWNELKAIRADFSTVVSAVSQAYGQDFFSYVQKHWQNLEAHADLVSYENLRAQRAREIDELYTRPFDDIVVEEFISNLPGPTIEEVDEPMEPASGPADALERWLVV</sequence>
<evidence type="ECO:0000313" key="2">
    <source>
        <dbReference type="EMBL" id="OLQ08372.1"/>
    </source>
</evidence>
<feature type="region of interest" description="Disordered" evidence="1">
    <location>
        <begin position="577"/>
        <end position="671"/>
    </location>
</feature>
<name>A0A1Q9ELR7_SYMMI</name>
<evidence type="ECO:0000256" key="1">
    <source>
        <dbReference type="SAM" id="MobiDB-lite"/>
    </source>
</evidence>
<keyword evidence="3" id="KW-1185">Reference proteome</keyword>
<organism evidence="2 3">
    <name type="scientific">Symbiodinium microadriaticum</name>
    <name type="common">Dinoflagellate</name>
    <name type="synonym">Zooxanthella microadriatica</name>
    <dbReference type="NCBI Taxonomy" id="2951"/>
    <lineage>
        <taxon>Eukaryota</taxon>
        <taxon>Sar</taxon>
        <taxon>Alveolata</taxon>
        <taxon>Dinophyceae</taxon>
        <taxon>Suessiales</taxon>
        <taxon>Symbiodiniaceae</taxon>
        <taxon>Symbiodinium</taxon>
    </lineage>
</organism>
<dbReference type="EMBL" id="LSRX01000119">
    <property type="protein sequence ID" value="OLQ08372.1"/>
    <property type="molecule type" value="Genomic_DNA"/>
</dbReference>